<keyword evidence="3" id="KW-1185">Reference proteome</keyword>
<dbReference type="EMBL" id="CM009757">
    <property type="protein sequence ID" value="PUZ42148.1"/>
    <property type="molecule type" value="Genomic_DNA"/>
</dbReference>
<sequence>MLPAARAVARTPSTAARPVAQPPSRHPGRGHVRPRHSGRVLYPSQTCRKAPFGSRPRSRARPPRARLDPTKSTSRFSVAASAGGACRARAVSVAGVAAPRHPAAPARSPPGAKREGAKATAPSDPPGLGRPVPSPAHSFMPTGARVAPSPARIVVWDAPGQGGRGTAWRLTSSRVSGSRRGISC</sequence>
<reference evidence="2 3" key="1">
    <citation type="submission" date="2018-04" db="EMBL/GenBank/DDBJ databases">
        <title>WGS assembly of Panicum hallii var. hallii HAL2.</title>
        <authorList>
            <person name="Lovell J."/>
            <person name="Jenkins J."/>
            <person name="Lowry D."/>
            <person name="Mamidi S."/>
            <person name="Sreedasyam A."/>
            <person name="Weng X."/>
            <person name="Barry K."/>
            <person name="Bonette J."/>
            <person name="Campitelli B."/>
            <person name="Daum C."/>
            <person name="Gordon S."/>
            <person name="Gould B."/>
            <person name="Lipzen A."/>
            <person name="MacQueen A."/>
            <person name="Palacio-Mejia J."/>
            <person name="Plott C."/>
            <person name="Shakirov E."/>
            <person name="Shu S."/>
            <person name="Yoshinaga Y."/>
            <person name="Zane M."/>
            <person name="Rokhsar D."/>
            <person name="Grimwood J."/>
            <person name="Schmutz J."/>
            <person name="Juenger T."/>
        </authorList>
    </citation>
    <scope>NUCLEOTIDE SEQUENCE [LARGE SCALE GENOMIC DNA]</scope>
    <source>
        <strain evidence="3">cv. HAL2</strain>
    </source>
</reference>
<feature type="compositionally biased region" description="Low complexity" evidence="1">
    <location>
        <begin position="77"/>
        <end position="111"/>
    </location>
</feature>
<proteinExistence type="predicted"/>
<dbReference type="AlphaFoldDB" id="A0A2T7CFS2"/>
<organism evidence="2 3">
    <name type="scientific">Panicum hallii var. hallii</name>
    <dbReference type="NCBI Taxonomy" id="1504633"/>
    <lineage>
        <taxon>Eukaryota</taxon>
        <taxon>Viridiplantae</taxon>
        <taxon>Streptophyta</taxon>
        <taxon>Embryophyta</taxon>
        <taxon>Tracheophyta</taxon>
        <taxon>Spermatophyta</taxon>
        <taxon>Magnoliopsida</taxon>
        <taxon>Liliopsida</taxon>
        <taxon>Poales</taxon>
        <taxon>Poaceae</taxon>
        <taxon>PACMAD clade</taxon>
        <taxon>Panicoideae</taxon>
        <taxon>Panicodae</taxon>
        <taxon>Paniceae</taxon>
        <taxon>Panicinae</taxon>
        <taxon>Panicum</taxon>
        <taxon>Panicum sect. Panicum</taxon>
    </lineage>
</organism>
<dbReference type="Gramene" id="PUZ42148">
    <property type="protein sequence ID" value="PUZ42148"/>
    <property type="gene ID" value="GQ55_9G561700"/>
</dbReference>
<evidence type="ECO:0000313" key="2">
    <source>
        <dbReference type="EMBL" id="PUZ42148.1"/>
    </source>
</evidence>
<name>A0A2T7CFS2_9POAL</name>
<feature type="compositionally biased region" description="Low complexity" evidence="1">
    <location>
        <begin position="172"/>
        <end position="184"/>
    </location>
</feature>
<feature type="compositionally biased region" description="Basic residues" evidence="1">
    <location>
        <begin position="26"/>
        <end position="38"/>
    </location>
</feature>
<feature type="region of interest" description="Disordered" evidence="1">
    <location>
        <begin position="161"/>
        <end position="184"/>
    </location>
</feature>
<accession>A0A2T7CFS2</accession>
<protein>
    <submittedName>
        <fullName evidence="2">Uncharacterized protein</fullName>
    </submittedName>
</protein>
<dbReference type="Proteomes" id="UP000244336">
    <property type="component" value="Chromosome 9"/>
</dbReference>
<evidence type="ECO:0000256" key="1">
    <source>
        <dbReference type="SAM" id="MobiDB-lite"/>
    </source>
</evidence>
<feature type="region of interest" description="Disordered" evidence="1">
    <location>
        <begin position="1"/>
        <end position="145"/>
    </location>
</feature>
<gene>
    <name evidence="2" type="ORF">GQ55_9G561700</name>
</gene>
<evidence type="ECO:0000313" key="3">
    <source>
        <dbReference type="Proteomes" id="UP000244336"/>
    </source>
</evidence>